<comment type="caution">
    <text evidence="3">The sequence shown here is derived from an EMBL/GenBank/DDBJ whole genome shotgun (WGS) entry which is preliminary data.</text>
</comment>
<gene>
    <name evidence="3" type="ORF">TGDOM2_272460</name>
</gene>
<evidence type="ECO:0000313" key="3">
    <source>
        <dbReference type="EMBL" id="KFG43200.1"/>
    </source>
</evidence>
<evidence type="ECO:0000313" key="4">
    <source>
        <dbReference type="Proteomes" id="UP000028837"/>
    </source>
</evidence>
<name>A0A086KFN2_TOXGO</name>
<dbReference type="OrthoDB" id="332600at2759"/>
<dbReference type="EMBL" id="AHZU02000544">
    <property type="protein sequence ID" value="KFG43200.1"/>
    <property type="molecule type" value="Genomic_DNA"/>
</dbReference>
<feature type="transmembrane region" description="Helical" evidence="2">
    <location>
        <begin position="52"/>
        <end position="71"/>
    </location>
</feature>
<organism evidence="3 4">
    <name type="scientific">Toxoplasma gondii GAB2-2007-GAL-DOM2</name>
    <dbReference type="NCBI Taxonomy" id="1130820"/>
    <lineage>
        <taxon>Eukaryota</taxon>
        <taxon>Sar</taxon>
        <taxon>Alveolata</taxon>
        <taxon>Apicomplexa</taxon>
        <taxon>Conoidasida</taxon>
        <taxon>Coccidia</taxon>
        <taxon>Eucoccidiorida</taxon>
        <taxon>Eimeriorina</taxon>
        <taxon>Sarcocystidae</taxon>
        <taxon>Toxoplasma</taxon>
    </lineage>
</organism>
<dbReference type="SMR" id="A0A086KFN2"/>
<feature type="region of interest" description="Disordered" evidence="1">
    <location>
        <begin position="466"/>
        <end position="487"/>
    </location>
</feature>
<protein>
    <submittedName>
        <fullName evidence="3">Putative transmembrane protein</fullName>
    </submittedName>
</protein>
<dbReference type="AlphaFoldDB" id="A0A086KFN2"/>
<proteinExistence type="predicted"/>
<feature type="region of interest" description="Disordered" evidence="1">
    <location>
        <begin position="350"/>
        <end position="387"/>
    </location>
</feature>
<accession>A0A086KFN2</accession>
<feature type="compositionally biased region" description="Basic and acidic residues" evidence="1">
    <location>
        <begin position="254"/>
        <end position="267"/>
    </location>
</feature>
<feature type="compositionally biased region" description="Low complexity" evidence="1">
    <location>
        <begin position="370"/>
        <end position="381"/>
    </location>
</feature>
<dbReference type="Proteomes" id="UP000028837">
    <property type="component" value="Unassembled WGS sequence"/>
</dbReference>
<keyword evidence="2" id="KW-0472">Membrane</keyword>
<feature type="region of interest" description="Disordered" evidence="1">
    <location>
        <begin position="253"/>
        <end position="297"/>
    </location>
</feature>
<feature type="transmembrane region" description="Helical" evidence="2">
    <location>
        <begin position="165"/>
        <end position="186"/>
    </location>
</feature>
<sequence>MMQTKPSSLVGDGCSYGTCGLMQLSPQKLPTPCSGGTAYVSRYRKTLSHCGPLMFLFLLFLVCSIALDAGVSTRVGAVLRRAMRHDILRSRSFQAPPPVRDRSVAQEGNAVSPEYRVVNLYVVADDGTTVALPFVHSGEWSTAAATPAAAETDSTLNALRDRLPIAQHCLVLLINLVVVFGLRDVFRLYMRHRKRKRARAIQQRNQSVRELLMDRASSVKQQLRRIAVELAETDATERKMKTASSKRYGFSETDIERGTNGKEEGKTEPGVAPNTGDPSRSALERTAPLAKENNKKDPVDRNRLIRRTQSALETLRHIRQELHVAHGDASVLYVEALFRSAQKLLKRARGASRRLRVPREVEPESEMAADEGSSSSGDSGALAPLPSVRSDDWAYRTESEEWDDGYPRVGRVYVGALGTFRNESQAQYQTAGVPYAALEHEQLQTATKQKGLEKIRLVERVLEKRGDNEQEVVPLRPRRRRSSEKAKRLVQLMKDNPGLLPAKLLKLAEKLDSDKE</sequence>
<evidence type="ECO:0000256" key="2">
    <source>
        <dbReference type="SAM" id="Phobius"/>
    </source>
</evidence>
<dbReference type="VEuPathDB" id="ToxoDB:TGDOM2_272460"/>
<reference evidence="3 4" key="1">
    <citation type="submission" date="2014-02" db="EMBL/GenBank/DDBJ databases">
        <authorList>
            <person name="Sibley D."/>
            <person name="Venepally P."/>
            <person name="Karamycheva S."/>
            <person name="Hadjithomas M."/>
            <person name="Khan A."/>
            <person name="Brunk B."/>
            <person name="Roos D."/>
            <person name="Caler E."/>
            <person name="Lorenzi H."/>
        </authorList>
    </citation>
    <scope>NUCLEOTIDE SEQUENCE [LARGE SCALE GENOMIC DNA]</scope>
    <source>
        <strain evidence="3 4">GAB2-2007-GAL-DOM2</strain>
    </source>
</reference>
<keyword evidence="2" id="KW-1133">Transmembrane helix</keyword>
<evidence type="ECO:0000256" key="1">
    <source>
        <dbReference type="SAM" id="MobiDB-lite"/>
    </source>
</evidence>
<keyword evidence="2 3" id="KW-0812">Transmembrane</keyword>